<dbReference type="InterPro" id="IPR029060">
    <property type="entry name" value="PIN-like_dom_sf"/>
</dbReference>
<organism evidence="2 3">
    <name type="scientific">Marinihelvus fidelis</name>
    <dbReference type="NCBI Taxonomy" id="2613842"/>
    <lineage>
        <taxon>Bacteria</taxon>
        <taxon>Pseudomonadati</taxon>
        <taxon>Pseudomonadota</taxon>
        <taxon>Gammaproteobacteria</taxon>
        <taxon>Chromatiales</taxon>
        <taxon>Wenzhouxiangellaceae</taxon>
        <taxon>Marinihelvus</taxon>
    </lineage>
</organism>
<sequence length="158" mass="17118">MILVNLNVIVDVLQVRHPFHSTSLGTLNRIMAGKRLAALASHSVTTLYFLMRKHSGREVANRSVDWAARRFEVIPVGQKELDRALALNWPGFEDAVVAAAAESAGCTHIVTRNVRDFRGSVVPAVLPDELVINEVHESFTRRYGSGGGASQAGGGSTR</sequence>
<dbReference type="Proteomes" id="UP000325372">
    <property type="component" value="Unassembled WGS sequence"/>
</dbReference>
<name>A0A5N0THT6_9GAMM</name>
<feature type="domain" description="PIN" evidence="1">
    <location>
        <begin position="3"/>
        <end position="115"/>
    </location>
</feature>
<evidence type="ECO:0000313" key="2">
    <source>
        <dbReference type="EMBL" id="KAA9134048.1"/>
    </source>
</evidence>
<dbReference type="SUPFAM" id="SSF88723">
    <property type="entry name" value="PIN domain-like"/>
    <property type="match status" value="1"/>
</dbReference>
<dbReference type="RefSeq" id="WP_150862398.1">
    <property type="nucleotide sequence ID" value="NZ_VYXP01000001.1"/>
</dbReference>
<gene>
    <name evidence="2" type="ORF">F3N42_00410</name>
</gene>
<dbReference type="InterPro" id="IPR002716">
    <property type="entry name" value="PIN_dom"/>
</dbReference>
<reference evidence="2 3" key="1">
    <citation type="submission" date="2019-09" db="EMBL/GenBank/DDBJ databases">
        <title>Wenzhouxiangella sp. Genome sequencing and assembly.</title>
        <authorList>
            <person name="Zhang R."/>
        </authorList>
    </citation>
    <scope>NUCLEOTIDE SEQUENCE [LARGE SCALE GENOMIC DNA]</scope>
    <source>
        <strain evidence="2 3">W260</strain>
    </source>
</reference>
<dbReference type="AlphaFoldDB" id="A0A5N0THT6"/>
<comment type="caution">
    <text evidence="2">The sequence shown here is derived from an EMBL/GenBank/DDBJ whole genome shotgun (WGS) entry which is preliminary data.</text>
</comment>
<proteinExistence type="predicted"/>
<keyword evidence="3" id="KW-1185">Reference proteome</keyword>
<evidence type="ECO:0000259" key="1">
    <source>
        <dbReference type="Pfam" id="PF13470"/>
    </source>
</evidence>
<dbReference type="Pfam" id="PF13470">
    <property type="entry name" value="PIN_3"/>
    <property type="match status" value="1"/>
</dbReference>
<dbReference type="Gene3D" id="3.40.50.1010">
    <property type="entry name" value="5'-nuclease"/>
    <property type="match status" value="1"/>
</dbReference>
<dbReference type="EMBL" id="VYXP01000001">
    <property type="protein sequence ID" value="KAA9134048.1"/>
    <property type="molecule type" value="Genomic_DNA"/>
</dbReference>
<protein>
    <submittedName>
        <fullName evidence="2">PIN domain-containing protein</fullName>
    </submittedName>
</protein>
<accession>A0A5N0THT6</accession>
<evidence type="ECO:0000313" key="3">
    <source>
        <dbReference type="Proteomes" id="UP000325372"/>
    </source>
</evidence>